<proteinExistence type="inferred from homology"/>
<evidence type="ECO:0000313" key="6">
    <source>
        <dbReference type="EMBL" id="CAK0862674.1"/>
    </source>
</evidence>
<dbReference type="InterPro" id="IPR000834">
    <property type="entry name" value="Peptidase_M14"/>
</dbReference>
<reference evidence="6" key="1">
    <citation type="submission" date="2023-10" db="EMBL/GenBank/DDBJ databases">
        <authorList>
            <person name="Chen Y."/>
            <person name="Shah S."/>
            <person name="Dougan E. K."/>
            <person name="Thang M."/>
            <person name="Chan C."/>
        </authorList>
    </citation>
    <scope>NUCLEOTIDE SEQUENCE [LARGE SCALE GENOMIC DNA]</scope>
</reference>
<feature type="compositionally biased region" description="Acidic residues" evidence="4">
    <location>
        <begin position="397"/>
        <end position="411"/>
    </location>
</feature>
<accession>A0ABN9US84</accession>
<dbReference type="Gene3D" id="3.40.630.10">
    <property type="entry name" value="Zn peptidases"/>
    <property type="match status" value="1"/>
</dbReference>
<feature type="region of interest" description="Disordered" evidence="4">
    <location>
        <begin position="396"/>
        <end position="421"/>
    </location>
</feature>
<evidence type="ECO:0000256" key="1">
    <source>
        <dbReference type="ARBA" id="ARBA00001947"/>
    </source>
</evidence>
<comment type="caution">
    <text evidence="6">The sequence shown here is derived from an EMBL/GenBank/DDBJ whole genome shotgun (WGS) entry which is preliminary data.</text>
</comment>
<dbReference type="EMBL" id="CAUYUJ010016183">
    <property type="protein sequence ID" value="CAK0862674.1"/>
    <property type="molecule type" value="Genomic_DNA"/>
</dbReference>
<sequence length="548" mass="58852">MTKPVAGKGFTYTMLSASVATALRDPALRQLCRAKVLCKTLGGLRCDLLEISNWSVSRREKRTVVISSRVHPGETNASWMAHGLIGFLLSPTAEAEVLRDNFVFQIVPMLNPDGVICGNYRCGLCGVDLNRQWQHPSKALHGTVYAMKKMIRKAKKSGRLCLYVDLHGHSRKQGIFSYACGSFPPDDFRRFTVRMYPKLLGMLIPEFAASSCRWSTGKGKRGTGRVVVAKGGAAHAAAALPGSWQYRERAARPALRLAAAGARVPGSARRRTNAAWHAAVAPAAGFARVCDAAISVAASGTPTPSTPPALPRQVEATTPTKLRKVAPLWPEGWLAREVEGKGQGDDDDDDGSEAFAQPAVEPLMGAFLGHGPVQEATEESLATDMAIDDEHGMPIEEGFEDQAPDDEEEKTDGEASVTGVLRAPSEVQMVDFLSEGMQPLDAEARESQGSDVQAVAGTLATGNGSKQVQAEITFEVDFSGCLVIGAQVSAEVPCEHVFDLLEGGCVVVPSRRLRDRALPAAWITAAAAKELRPPRYSQPFARRLARLA</sequence>
<comment type="caution">
    <text evidence="3">Lacks conserved residue(s) required for the propagation of feature annotation.</text>
</comment>
<dbReference type="Proteomes" id="UP001189429">
    <property type="component" value="Unassembled WGS sequence"/>
</dbReference>
<dbReference type="Pfam" id="PF00246">
    <property type="entry name" value="Peptidase_M14"/>
    <property type="match status" value="1"/>
</dbReference>
<dbReference type="PANTHER" id="PTHR12756:SF11">
    <property type="entry name" value="CYTOSOLIC CARBOXYPEPTIDASE 1"/>
    <property type="match status" value="1"/>
</dbReference>
<evidence type="ECO:0000259" key="5">
    <source>
        <dbReference type="PROSITE" id="PS52035"/>
    </source>
</evidence>
<evidence type="ECO:0000313" key="7">
    <source>
        <dbReference type="Proteomes" id="UP001189429"/>
    </source>
</evidence>
<gene>
    <name evidence="6" type="ORF">PCOR1329_LOCUS51024</name>
</gene>
<keyword evidence="7" id="KW-1185">Reference proteome</keyword>
<protein>
    <recommendedName>
        <fullName evidence="5">Peptidase M14 domain-containing protein</fullName>
    </recommendedName>
</protein>
<dbReference type="SUPFAM" id="SSF53187">
    <property type="entry name" value="Zn-dependent exopeptidases"/>
    <property type="match status" value="1"/>
</dbReference>
<organism evidence="6 7">
    <name type="scientific">Prorocentrum cordatum</name>
    <dbReference type="NCBI Taxonomy" id="2364126"/>
    <lineage>
        <taxon>Eukaryota</taxon>
        <taxon>Sar</taxon>
        <taxon>Alveolata</taxon>
        <taxon>Dinophyceae</taxon>
        <taxon>Prorocentrales</taxon>
        <taxon>Prorocentraceae</taxon>
        <taxon>Prorocentrum</taxon>
    </lineage>
</organism>
<name>A0ABN9US84_9DINO</name>
<evidence type="ECO:0000256" key="2">
    <source>
        <dbReference type="ARBA" id="ARBA00005988"/>
    </source>
</evidence>
<feature type="domain" description="Peptidase M14" evidence="5">
    <location>
        <begin position="8"/>
        <end position="325"/>
    </location>
</feature>
<evidence type="ECO:0000256" key="3">
    <source>
        <dbReference type="PROSITE-ProRule" id="PRU01379"/>
    </source>
</evidence>
<evidence type="ECO:0000256" key="4">
    <source>
        <dbReference type="SAM" id="MobiDB-lite"/>
    </source>
</evidence>
<dbReference type="InterPro" id="IPR050821">
    <property type="entry name" value="Cytosolic_carboxypeptidase"/>
</dbReference>
<comment type="cofactor">
    <cofactor evidence="1">
        <name>Zn(2+)</name>
        <dbReference type="ChEBI" id="CHEBI:29105"/>
    </cofactor>
</comment>
<dbReference type="PROSITE" id="PS52035">
    <property type="entry name" value="PEPTIDASE_M14"/>
    <property type="match status" value="1"/>
</dbReference>
<feature type="region of interest" description="Disordered" evidence="4">
    <location>
        <begin position="299"/>
        <end position="318"/>
    </location>
</feature>
<comment type="similarity">
    <text evidence="2 3">Belongs to the peptidase M14 family.</text>
</comment>
<dbReference type="PANTHER" id="PTHR12756">
    <property type="entry name" value="CYTOSOLIC CARBOXYPEPTIDASE"/>
    <property type="match status" value="1"/>
</dbReference>